<feature type="compositionally biased region" description="Basic and acidic residues" evidence="1">
    <location>
        <begin position="925"/>
        <end position="944"/>
    </location>
</feature>
<feature type="region of interest" description="Disordered" evidence="1">
    <location>
        <begin position="1098"/>
        <end position="1157"/>
    </location>
</feature>
<accession>A0A833RZH1</accession>
<proteinExistence type="predicted"/>
<feature type="region of interest" description="Disordered" evidence="1">
    <location>
        <begin position="441"/>
        <end position="477"/>
    </location>
</feature>
<name>A0A833RZH1_9HYME</name>
<feature type="compositionally biased region" description="Basic and acidic residues" evidence="1">
    <location>
        <begin position="510"/>
        <end position="525"/>
    </location>
</feature>
<reference evidence="2" key="1">
    <citation type="submission" date="2019-11" db="EMBL/GenBank/DDBJ databases">
        <title>The nuclear and mitochondrial genomes of Frieseomelitta varia - a highly eusocial stingless bee (Meliponini) with a permanently sterile worker caste.</title>
        <authorList>
            <person name="Freitas F.C.P."/>
            <person name="Lourenco A.P."/>
            <person name="Nunes F.M.F."/>
            <person name="Paschoal A.R."/>
            <person name="Abreu F.C.P."/>
            <person name="Barbin F.O."/>
            <person name="Bataglia L."/>
            <person name="Cardoso-Junior C.A.M."/>
            <person name="Cervoni M.S."/>
            <person name="Silva S.R."/>
            <person name="Dalarmi F."/>
            <person name="Del Lama M.A."/>
            <person name="Depintor T.S."/>
            <person name="Ferreira K.M."/>
            <person name="Goria P.S."/>
            <person name="Jaskot M.C."/>
            <person name="Lago D.C."/>
            <person name="Luna-Lucena D."/>
            <person name="Moda L.M."/>
            <person name="Nascimento L."/>
            <person name="Pedrino M."/>
            <person name="Rabico F.O."/>
            <person name="Sanches F.C."/>
            <person name="Santos D.E."/>
            <person name="Santos C.G."/>
            <person name="Vieira J."/>
            <person name="Lopes T.F."/>
            <person name="Barchuk A.R."/>
            <person name="Hartfelder K."/>
            <person name="Simoes Z.L.P."/>
            <person name="Bitondi M.M.G."/>
            <person name="Pinheiro D.G."/>
        </authorList>
    </citation>
    <scope>NUCLEOTIDE SEQUENCE</scope>
    <source>
        <strain evidence="2">USP_RPSP 00005682</strain>
        <tissue evidence="2">Whole individual</tissue>
    </source>
</reference>
<evidence type="ECO:0000256" key="1">
    <source>
        <dbReference type="SAM" id="MobiDB-lite"/>
    </source>
</evidence>
<feature type="compositionally biased region" description="Polar residues" evidence="1">
    <location>
        <begin position="1045"/>
        <end position="1059"/>
    </location>
</feature>
<feature type="compositionally biased region" description="Basic and acidic residues" evidence="1">
    <location>
        <begin position="865"/>
        <end position="874"/>
    </location>
</feature>
<dbReference type="Proteomes" id="UP000655588">
    <property type="component" value="Unassembled WGS sequence"/>
</dbReference>
<organism evidence="2 3">
    <name type="scientific">Frieseomelitta varia</name>
    <dbReference type="NCBI Taxonomy" id="561572"/>
    <lineage>
        <taxon>Eukaryota</taxon>
        <taxon>Metazoa</taxon>
        <taxon>Ecdysozoa</taxon>
        <taxon>Arthropoda</taxon>
        <taxon>Hexapoda</taxon>
        <taxon>Insecta</taxon>
        <taxon>Pterygota</taxon>
        <taxon>Neoptera</taxon>
        <taxon>Endopterygota</taxon>
        <taxon>Hymenoptera</taxon>
        <taxon>Apocrita</taxon>
        <taxon>Aculeata</taxon>
        <taxon>Apoidea</taxon>
        <taxon>Anthophila</taxon>
        <taxon>Apidae</taxon>
        <taxon>Frieseomelitta</taxon>
    </lineage>
</organism>
<feature type="compositionally biased region" description="Basic and acidic residues" evidence="1">
    <location>
        <begin position="296"/>
        <end position="310"/>
    </location>
</feature>
<dbReference type="PANTHER" id="PTHR12505">
    <property type="entry name" value="PHD FINGER TRANSCRIPTION FACTOR"/>
    <property type="match status" value="1"/>
</dbReference>
<feature type="region of interest" description="Disordered" evidence="1">
    <location>
        <begin position="925"/>
        <end position="985"/>
    </location>
</feature>
<feature type="region of interest" description="Disordered" evidence="1">
    <location>
        <begin position="296"/>
        <end position="371"/>
    </location>
</feature>
<feature type="region of interest" description="Disordered" evidence="1">
    <location>
        <begin position="490"/>
        <end position="526"/>
    </location>
</feature>
<dbReference type="InterPro" id="IPR052429">
    <property type="entry name" value="BAH_domain_protein"/>
</dbReference>
<feature type="region of interest" description="Disordered" evidence="1">
    <location>
        <begin position="1026"/>
        <end position="1068"/>
    </location>
</feature>
<dbReference type="AlphaFoldDB" id="A0A833RZH1"/>
<feature type="region of interest" description="Disordered" evidence="1">
    <location>
        <begin position="68"/>
        <end position="89"/>
    </location>
</feature>
<feature type="compositionally biased region" description="Low complexity" evidence="1">
    <location>
        <begin position="954"/>
        <end position="972"/>
    </location>
</feature>
<dbReference type="EMBL" id="WNWW01000430">
    <property type="protein sequence ID" value="KAF3424967.1"/>
    <property type="molecule type" value="Genomic_DNA"/>
</dbReference>
<gene>
    <name evidence="2" type="ORF">E2986_13145</name>
</gene>
<evidence type="ECO:0000313" key="3">
    <source>
        <dbReference type="Proteomes" id="UP000655588"/>
    </source>
</evidence>
<dbReference type="PANTHER" id="PTHR12505:SF24">
    <property type="entry name" value="PROTEIN WINGED EYE"/>
    <property type="match status" value="1"/>
</dbReference>
<protein>
    <submittedName>
        <fullName evidence="2">Uncharacterized protein</fullName>
    </submittedName>
</protein>
<keyword evidence="3" id="KW-1185">Reference proteome</keyword>
<feature type="compositionally biased region" description="Basic and acidic residues" evidence="1">
    <location>
        <begin position="446"/>
        <end position="476"/>
    </location>
</feature>
<feature type="compositionally biased region" description="Basic and acidic residues" evidence="1">
    <location>
        <begin position="404"/>
        <end position="424"/>
    </location>
</feature>
<sequence>MFSILPIYLDPEASKLYYNLSLNEIKLIIKFDVATSPVSCLTPPPEVTTIHAMEQQEVVPIVGVQDASNQTDAPEPEDQEQQQQQQQQPLLEACVKQEQSLSPCQLQNSATNLTQTTTTNLTNLTNFEIVAASPEKVCNVVRITTTTTTVNPAVCSLVGKVDKAENTVINMADCPKYSVTKECRSVTSIDRTIEHVVTQQIDREHDDRNHLGDEKSEEQLTEDRVPCRDIRNGPRIIEITEENCDSFHENLEFFGSRRDHSLDRLRDRKNNYVHESVDVEMEEEIDAKAALPDKIEIPKIEERPPIESNRHASTMETSEAADRANKLSESNGQSRNRMEIDGSYQSLEKNRDERPEAPLPRPQITVKSFDMPSIDCDDQVAKPIVIKQEADETASYDDFSSATEKSRCQDSSKKHATEKSHPGIENVVEKLKKNAAAALQETTFQKVDDPKDKNAEDLRSRRHSEPTPTRRLENGLKKHILKSCENSQFLNNYPEPVSRETEVSSSEASRVSKDSQDVANHERPCDFSMSKYPVPRKCFLNQNSNNDKPIEHEDTVVKKESVSSPESCEAELMNCTEDVETTVSSAKRKLEISDQVNAYATVVCDDESSKSARNAVNLKQKPVVDISGLELLSNSIEQLEQLKPPNTQNVAAATTELERASARATMDSPLGLLCALAEQRFMEEMGDEVINLENSEEISHAGRLLLNLGRMNVQNKEMKPTEKRKYEQGDSQGCESLKKLKIDGEAENDGYDSLRYEDRNNGETYGEQVQEEFILKAKAKTRSANLSEKNYANDNEDVDMLEDASLDRNTSQNESFEQNERQYLMNGTYSNNRSIDHHFSDLDDEMYDQRMSPSDKAAENNEDSGDAKSRISMEHRHDYRNLQAKLDAKKFLARKGHTDNNEDWPDMDAMELHMRVQLADIQRQYKEKQKELSKLTPKKDEKKSPGRPRKKSHSSSSDPTASPSTSEQTPSPQKSPLPEEPTTSATSTILAMSRCNVNLIKLDEQRSHIKLLDSIPSIPMPVAPVASPILPSSKSSQDDDEKSTGRVNTLTENIITGTQKSKKTVKRKREYIARHEIMTRSKVKKLEKLENEKLEKEKLEKEKLEKEKLEKEKLEKEKLEKEKLEKEKLEKEKLEKEKLENEKLENEKLEKEKLETEKLENEKKLENEISIKN</sequence>
<feature type="region of interest" description="Disordered" evidence="1">
    <location>
        <begin position="850"/>
        <end position="874"/>
    </location>
</feature>
<feature type="region of interest" description="Disordered" evidence="1">
    <location>
        <begin position="391"/>
        <end position="424"/>
    </location>
</feature>
<evidence type="ECO:0000313" key="2">
    <source>
        <dbReference type="EMBL" id="KAF3424967.1"/>
    </source>
</evidence>
<comment type="caution">
    <text evidence="2">The sequence shown here is derived from an EMBL/GenBank/DDBJ whole genome shotgun (WGS) entry which is preliminary data.</text>
</comment>